<name>A0A1Z4JA99_LEPBY</name>
<reference evidence="2 3" key="1">
    <citation type="submission" date="2017-06" db="EMBL/GenBank/DDBJ databases">
        <title>Genome sequencing of cyanobaciteial culture collection at National Institute for Environmental Studies (NIES).</title>
        <authorList>
            <person name="Hirose Y."/>
            <person name="Shimura Y."/>
            <person name="Fujisawa T."/>
            <person name="Nakamura Y."/>
            <person name="Kawachi M."/>
        </authorList>
    </citation>
    <scope>NUCLEOTIDE SEQUENCE [LARGE SCALE GENOMIC DNA]</scope>
    <source>
        <strain evidence="2 3">NIES-2135</strain>
    </source>
</reference>
<keyword evidence="1" id="KW-0812">Transmembrane</keyword>
<dbReference type="Proteomes" id="UP000217895">
    <property type="component" value="Chromosome"/>
</dbReference>
<keyword evidence="1" id="KW-1133">Transmembrane helix</keyword>
<organism evidence="2 3">
    <name type="scientific">Leptolyngbya boryana NIES-2135</name>
    <dbReference type="NCBI Taxonomy" id="1973484"/>
    <lineage>
        <taxon>Bacteria</taxon>
        <taxon>Bacillati</taxon>
        <taxon>Cyanobacteriota</taxon>
        <taxon>Cyanophyceae</taxon>
        <taxon>Leptolyngbyales</taxon>
        <taxon>Leptolyngbyaceae</taxon>
        <taxon>Leptolyngbya group</taxon>
        <taxon>Leptolyngbya</taxon>
    </lineage>
</organism>
<evidence type="ECO:0000256" key="1">
    <source>
        <dbReference type="SAM" id="Phobius"/>
    </source>
</evidence>
<accession>A0A1Z4JA99</accession>
<dbReference type="AlphaFoldDB" id="A0A1Z4JA99"/>
<dbReference type="EMBL" id="AP018203">
    <property type="protein sequence ID" value="BAY53694.1"/>
    <property type="molecule type" value="Genomic_DNA"/>
</dbReference>
<evidence type="ECO:0000313" key="3">
    <source>
        <dbReference type="Proteomes" id="UP000217895"/>
    </source>
</evidence>
<protein>
    <submittedName>
        <fullName evidence="2">Uncharacterized protein</fullName>
    </submittedName>
</protein>
<evidence type="ECO:0000313" key="2">
    <source>
        <dbReference type="EMBL" id="BAY53694.1"/>
    </source>
</evidence>
<keyword evidence="1" id="KW-0472">Membrane</keyword>
<gene>
    <name evidence="2" type="ORF">NIES2135_05040</name>
</gene>
<feature type="transmembrane region" description="Helical" evidence="1">
    <location>
        <begin position="34"/>
        <end position="51"/>
    </location>
</feature>
<sequence>MKEQDLDPGILNAIAHASIQIERLDTGSPEEKRIAVMLCVIHFGIFFGSFVQNYKNIIE</sequence>
<proteinExistence type="predicted"/>
<keyword evidence="3" id="KW-1185">Reference proteome</keyword>